<keyword evidence="3" id="KW-1185">Reference proteome</keyword>
<dbReference type="AlphaFoldDB" id="A0AAN9FU93"/>
<dbReference type="EMBL" id="JAYKXN010000006">
    <property type="protein sequence ID" value="KAK7279193.1"/>
    <property type="molecule type" value="Genomic_DNA"/>
</dbReference>
<sequence length="585" mass="64445">MENTRFQRKGHGKKESLREESSASQLKLVKRATSHQAMVVNKNSNVFQKELFFLLVHGHYKVPKFMATADEIYLRRCLELVHISAMEASQHNITMNSGAKYLLTSAESMNVAKFIGGGECGSDQLVLGHSLGSVTKSVGVSSNANENWSLGTVMETKSVINILNSPLLQHFGVSKRNENLSFTEAKSTMTCNGFKDFPSGVGISSSYKQEMEIPMVQSHHEYGSMYVHKRVASSSITVSQGMLQCTWKQGIPQFVFSADDQNEVYVAKLNKVDKIDGEALDYVYLFHLSKGGQEKGHEIPDHDLQLVGKMNVSTSFTLCPDNYRVMETQFRLFGNIKNDKEVFTSTHAHMKNKGMGMAQRVSRVLRSSPSSKHRTLSKFSRSKAIRESSAFHGLGGTDLLETNVVPKFELAAIVFKSPLLLDKVGGWGLKFLKKVGVNQTTLSSHGCSRNTRDCSTSMIIVIPAGLHGGPRTRHGGPSSLIDRWKSGGSCDCGGWDEGCPLTILQKSKNEEIISEVGMQSGCKVVDLVAQGSSNFNPTLRMVNIHDGLYFIHFQPPLSPLQSFSIAVAIIHTQSPTLRPSSAQKM</sequence>
<dbReference type="Pfam" id="PF12043">
    <property type="entry name" value="DUF3527"/>
    <property type="match status" value="1"/>
</dbReference>
<dbReference type="PANTHER" id="PTHR31390:SF2">
    <property type="entry name" value="EXPRESSED PROTEIN"/>
    <property type="match status" value="1"/>
</dbReference>
<protein>
    <submittedName>
        <fullName evidence="2">Uncharacterized protein</fullName>
    </submittedName>
</protein>
<dbReference type="PANTHER" id="PTHR31390">
    <property type="entry name" value="EXPRESSED PROTEIN"/>
    <property type="match status" value="1"/>
</dbReference>
<evidence type="ECO:0000256" key="1">
    <source>
        <dbReference type="SAM" id="MobiDB-lite"/>
    </source>
</evidence>
<feature type="compositionally biased region" description="Basic residues" evidence="1">
    <location>
        <begin position="1"/>
        <end position="12"/>
    </location>
</feature>
<accession>A0AAN9FU93</accession>
<comment type="caution">
    <text evidence="2">The sequence shown here is derived from an EMBL/GenBank/DDBJ whole genome shotgun (WGS) entry which is preliminary data.</text>
</comment>
<feature type="region of interest" description="Disordered" evidence="1">
    <location>
        <begin position="1"/>
        <end position="22"/>
    </location>
</feature>
<gene>
    <name evidence="2" type="ORF">RJT34_24239</name>
</gene>
<name>A0AAN9FU93_CLITE</name>
<dbReference type="Proteomes" id="UP001359559">
    <property type="component" value="Unassembled WGS sequence"/>
</dbReference>
<evidence type="ECO:0000313" key="3">
    <source>
        <dbReference type="Proteomes" id="UP001359559"/>
    </source>
</evidence>
<proteinExistence type="predicted"/>
<organism evidence="2 3">
    <name type="scientific">Clitoria ternatea</name>
    <name type="common">Butterfly pea</name>
    <dbReference type="NCBI Taxonomy" id="43366"/>
    <lineage>
        <taxon>Eukaryota</taxon>
        <taxon>Viridiplantae</taxon>
        <taxon>Streptophyta</taxon>
        <taxon>Embryophyta</taxon>
        <taxon>Tracheophyta</taxon>
        <taxon>Spermatophyta</taxon>
        <taxon>Magnoliopsida</taxon>
        <taxon>eudicotyledons</taxon>
        <taxon>Gunneridae</taxon>
        <taxon>Pentapetalae</taxon>
        <taxon>rosids</taxon>
        <taxon>fabids</taxon>
        <taxon>Fabales</taxon>
        <taxon>Fabaceae</taxon>
        <taxon>Papilionoideae</taxon>
        <taxon>50 kb inversion clade</taxon>
        <taxon>NPAAA clade</taxon>
        <taxon>indigoferoid/millettioid clade</taxon>
        <taxon>Phaseoleae</taxon>
        <taxon>Clitoria</taxon>
    </lineage>
</organism>
<dbReference type="InterPro" id="IPR021916">
    <property type="entry name" value="DUF3527"/>
</dbReference>
<evidence type="ECO:0000313" key="2">
    <source>
        <dbReference type="EMBL" id="KAK7279193.1"/>
    </source>
</evidence>
<reference evidence="2 3" key="1">
    <citation type="submission" date="2024-01" db="EMBL/GenBank/DDBJ databases">
        <title>The genomes of 5 underutilized Papilionoideae crops provide insights into root nodulation and disease resistance.</title>
        <authorList>
            <person name="Yuan L."/>
        </authorList>
    </citation>
    <scope>NUCLEOTIDE SEQUENCE [LARGE SCALE GENOMIC DNA]</scope>
    <source>
        <strain evidence="2">LY-2023</strain>
        <tissue evidence="2">Leaf</tissue>
    </source>
</reference>